<dbReference type="STRING" id="857340.A0A086TGV9"/>
<dbReference type="Gene3D" id="2.60.40.10">
    <property type="entry name" value="Immunoglobulins"/>
    <property type="match status" value="1"/>
</dbReference>
<dbReference type="SUPFAM" id="SSF48208">
    <property type="entry name" value="Six-hairpin glycosidases"/>
    <property type="match status" value="1"/>
</dbReference>
<dbReference type="PIRSF" id="PIRSF001031">
    <property type="entry name" value="Glu-a-glcsd_SBD"/>
    <property type="match status" value="1"/>
</dbReference>
<feature type="domain" description="CBM20" evidence="12">
    <location>
        <begin position="548"/>
        <end position="655"/>
    </location>
</feature>
<dbReference type="EMBL" id="JPKY01000002">
    <property type="protein sequence ID" value="KFH48591.1"/>
    <property type="molecule type" value="Genomic_DNA"/>
</dbReference>
<dbReference type="HOGENOM" id="CLU_012173_1_0_1"/>
<dbReference type="InterPro" id="IPR013784">
    <property type="entry name" value="Carb-bd-like_fold"/>
</dbReference>
<dbReference type="GO" id="GO:0004339">
    <property type="term" value="F:glucan 1,4-alpha-glucosidase activity"/>
    <property type="evidence" value="ECO:0007669"/>
    <property type="project" value="UniProtKB-EC"/>
</dbReference>
<dbReference type="PANTHER" id="PTHR31616:SF12">
    <property type="entry name" value="GLUCOAMYLASE"/>
    <property type="match status" value="1"/>
</dbReference>
<feature type="active site" description="Proton acceptor" evidence="10">
    <location>
        <position position="235"/>
    </location>
</feature>
<dbReference type="Pfam" id="PF00723">
    <property type="entry name" value="Glyco_hydro_15"/>
    <property type="match status" value="1"/>
</dbReference>
<dbReference type="InterPro" id="IPR034836">
    <property type="entry name" value="CBM20_glucoamylase"/>
</dbReference>
<dbReference type="InterPro" id="IPR013783">
    <property type="entry name" value="Ig-like_fold"/>
</dbReference>
<dbReference type="Gene3D" id="1.50.10.10">
    <property type="match status" value="1"/>
</dbReference>
<accession>A0A086TGV9</accession>
<dbReference type="PROSITE" id="PS00820">
    <property type="entry name" value="GLUCOAMYLASE"/>
    <property type="match status" value="1"/>
</dbReference>
<keyword evidence="8 9" id="KW-0624">Polysaccharide degradation</keyword>
<dbReference type="PRINTS" id="PR00736">
    <property type="entry name" value="GLHYDRLASE15"/>
</dbReference>
<evidence type="ECO:0000256" key="5">
    <source>
        <dbReference type="ARBA" id="ARBA00023180"/>
    </source>
</evidence>
<comment type="caution">
    <text evidence="13">The sequence shown here is derived from an EMBL/GenBank/DDBJ whole genome shotgun (WGS) entry which is preliminary data.</text>
</comment>
<comment type="catalytic activity">
    <reaction evidence="1 9">
        <text>Hydrolysis of terminal (1-&gt;4)-linked alpha-D-glucose residues successively from non-reducing ends of the chains with release of beta-D-glucose.</text>
        <dbReference type="EC" id="3.2.1.3"/>
    </reaction>
</comment>
<keyword evidence="3" id="KW-0732">Signal</keyword>
<dbReference type="FunFam" id="1.50.10.10:FF:000018">
    <property type="entry name" value="Glucoamylase"/>
    <property type="match status" value="1"/>
</dbReference>
<dbReference type="SMART" id="SM01065">
    <property type="entry name" value="CBM_2"/>
    <property type="match status" value="1"/>
</dbReference>
<dbReference type="GO" id="GO:0000324">
    <property type="term" value="C:fungal-type vacuole"/>
    <property type="evidence" value="ECO:0007669"/>
    <property type="project" value="TreeGrafter"/>
</dbReference>
<dbReference type="CDD" id="cd05811">
    <property type="entry name" value="CBM20_glucoamylase"/>
    <property type="match status" value="1"/>
</dbReference>
<evidence type="ECO:0000256" key="9">
    <source>
        <dbReference type="PIRNR" id="PIRNR001031"/>
    </source>
</evidence>
<keyword evidence="4 9" id="KW-0378">Hydrolase</keyword>
<reference evidence="14" key="1">
    <citation type="journal article" date="2014" name="Genome Announc.">
        <title>Genome sequence and annotation of Acremonium chrysogenum, producer of the beta-lactam antibiotic cephalosporin C.</title>
        <authorList>
            <person name="Terfehr D."/>
            <person name="Dahlmann T.A."/>
            <person name="Specht T."/>
            <person name="Zadra I."/>
            <person name="Kuernsteiner H."/>
            <person name="Kueck U."/>
        </authorList>
    </citation>
    <scope>NUCLEOTIDE SEQUENCE [LARGE SCALE GENOMIC DNA]</scope>
    <source>
        <strain evidence="14">ATCC 11550 / CBS 779.69 / DSM 880 / IAM 14645 / JCM 23072 / IMI 49137</strain>
    </source>
</reference>
<dbReference type="OrthoDB" id="6123450at2759"/>
<dbReference type="InterPro" id="IPR011613">
    <property type="entry name" value="GH15-like"/>
</dbReference>
<dbReference type="FunFam" id="2.60.40.10:FF:000552">
    <property type="entry name" value="Related to glucoamylase"/>
    <property type="match status" value="1"/>
</dbReference>
<evidence type="ECO:0000256" key="11">
    <source>
        <dbReference type="PIRSR" id="PIRSR001031-2"/>
    </source>
</evidence>
<dbReference type="PANTHER" id="PTHR31616">
    <property type="entry name" value="TREHALASE"/>
    <property type="match status" value="1"/>
</dbReference>
<proteinExistence type="inferred from homology"/>
<evidence type="ECO:0000256" key="1">
    <source>
        <dbReference type="ARBA" id="ARBA00001863"/>
    </source>
</evidence>
<evidence type="ECO:0000256" key="2">
    <source>
        <dbReference type="ARBA" id="ARBA00006188"/>
    </source>
</evidence>
<organism evidence="13 14">
    <name type="scientific">Hapsidospora chrysogenum (strain ATCC 11550 / CBS 779.69 / DSM 880 / IAM 14645 / JCM 23072 / IMI 49137)</name>
    <name type="common">Acremonium chrysogenum</name>
    <dbReference type="NCBI Taxonomy" id="857340"/>
    <lineage>
        <taxon>Eukaryota</taxon>
        <taxon>Fungi</taxon>
        <taxon>Dikarya</taxon>
        <taxon>Ascomycota</taxon>
        <taxon>Pezizomycotina</taxon>
        <taxon>Sordariomycetes</taxon>
        <taxon>Hypocreomycetidae</taxon>
        <taxon>Hypocreales</taxon>
        <taxon>Bionectriaceae</taxon>
        <taxon>Hapsidospora</taxon>
    </lineage>
</organism>
<keyword evidence="5" id="KW-0325">Glycoprotein</keyword>
<evidence type="ECO:0000313" key="13">
    <source>
        <dbReference type="EMBL" id="KFH48591.1"/>
    </source>
</evidence>
<keyword evidence="6 9" id="KW-0119">Carbohydrate metabolism</keyword>
<name>A0A086TGV9_HAPC1</name>
<dbReference type="GO" id="GO:0000272">
    <property type="term" value="P:polysaccharide catabolic process"/>
    <property type="evidence" value="ECO:0007669"/>
    <property type="project" value="UniProtKB-KW"/>
</dbReference>
<evidence type="ECO:0000256" key="10">
    <source>
        <dbReference type="PIRSR" id="PIRSR001031-1"/>
    </source>
</evidence>
<sequence length="655" mass="71167">MALPISPMFGSSNASLWSNASPFSAAEPVMHFFSSALLLGSYALGTVLGRPQTGSLLRRSVDGFIEKQTPIALERLQCNIGPDGCTAAGVHPGAVIASPDRFDPPYFFTWTRDSALVFKSIVDRFAHHYDAGLQRHIEQFVGAQAKLQAVSNPSGSLSNGAGLGEAKFEVDLTAYTGDWGRPQHDGPPLRAVALINYARWLIDNGYESTALEVVWPVARNDLEYVAQYWNNTGFDLWEEVMGSSFFTTASQHRALVEGAALAAELGLPDSKYADIAPHVLCFMQSFWVPSGAYIDANTNTQDGRTGKDANTILAAIHTFDVTLGCDAATFQPCSDKALANLKAVVDSFRWYNINHGIPQGIAVAVGRYAEDVYYNGNPWYLNTLAVAEQLYDALYTWDQQGSLTVTQISLAFFRDLVPGISTGTYNAGSSTYKTVINAVSAYADGFVDVVAKYVPEDGSMAEQYHKDSGAPLGASDLTWSYASFLTATSRRAGIVPRPWANETTISIPETCQRTTAAGSYTRATKTTFPQSQTPIGGVPAPTTTQEPCATPTAVDVTFEVQARTQLGQTIKIVGDAKELGAWDTGKAVALSPSQYTDTNPVWKGTIKLEPGQDVKYKYINVNQDGSLTWEVDPNRQYVVPRACRKSMTKKDEWRS</sequence>
<evidence type="ECO:0000256" key="4">
    <source>
        <dbReference type="ARBA" id="ARBA00022801"/>
    </source>
</evidence>
<dbReference type="InterPro" id="IPR008928">
    <property type="entry name" value="6-hairpin_glycosidase_sf"/>
</dbReference>
<feature type="active site" description="Proton donor" evidence="10">
    <location>
        <position position="238"/>
    </location>
</feature>
<dbReference type="EC" id="3.2.1.3" evidence="9"/>
<dbReference type="InterPro" id="IPR000165">
    <property type="entry name" value="Glucoamylase"/>
</dbReference>
<dbReference type="Proteomes" id="UP000029964">
    <property type="component" value="Unassembled WGS sequence"/>
</dbReference>
<dbReference type="InterPro" id="IPR002044">
    <property type="entry name" value="CBM20"/>
</dbReference>
<dbReference type="SUPFAM" id="SSF49452">
    <property type="entry name" value="Starch-binding domain-like"/>
    <property type="match status" value="1"/>
</dbReference>
<dbReference type="InterPro" id="IPR008291">
    <property type="entry name" value="Glucoamylase_SBD"/>
</dbReference>
<keyword evidence="14" id="KW-1185">Reference proteome</keyword>
<dbReference type="PROSITE" id="PS51166">
    <property type="entry name" value="CBM20"/>
    <property type="match status" value="1"/>
</dbReference>
<feature type="binding site" evidence="11">
    <location>
        <position position="179"/>
    </location>
    <ligand>
        <name>substrate</name>
    </ligand>
</feature>
<gene>
    <name evidence="13" type="ORF">ACRE_004670</name>
</gene>
<dbReference type="Pfam" id="PF00686">
    <property type="entry name" value="CBM_20"/>
    <property type="match status" value="1"/>
</dbReference>
<dbReference type="GO" id="GO:2001070">
    <property type="term" value="F:starch binding"/>
    <property type="evidence" value="ECO:0007669"/>
    <property type="project" value="InterPro"/>
</dbReference>
<evidence type="ECO:0000256" key="8">
    <source>
        <dbReference type="ARBA" id="ARBA00023326"/>
    </source>
</evidence>
<comment type="similarity">
    <text evidence="2 9">Belongs to the glycosyl hydrolase 15 family.</text>
</comment>
<evidence type="ECO:0000313" key="14">
    <source>
        <dbReference type="Proteomes" id="UP000029964"/>
    </source>
</evidence>
<evidence type="ECO:0000256" key="6">
    <source>
        <dbReference type="ARBA" id="ARBA00023277"/>
    </source>
</evidence>
<dbReference type="InterPro" id="IPR012341">
    <property type="entry name" value="6hp_glycosidase-like_sf"/>
</dbReference>
<evidence type="ECO:0000259" key="12">
    <source>
        <dbReference type="PROSITE" id="PS51166"/>
    </source>
</evidence>
<keyword evidence="7 9" id="KW-0326">Glycosidase</keyword>
<evidence type="ECO:0000256" key="7">
    <source>
        <dbReference type="ARBA" id="ARBA00023295"/>
    </source>
</evidence>
<evidence type="ECO:0000256" key="3">
    <source>
        <dbReference type="ARBA" id="ARBA00022729"/>
    </source>
</evidence>
<dbReference type="InterPro" id="IPR046966">
    <property type="entry name" value="Glucoamylase_active_site"/>
</dbReference>
<protein>
    <recommendedName>
        <fullName evidence="9">Glucoamylase</fullName>
        <ecNumber evidence="9">3.2.1.3</ecNumber>
    </recommendedName>
    <alternativeName>
        <fullName evidence="9">1,4-alpha-D-glucan glucohydrolase</fullName>
    </alternativeName>
    <alternativeName>
        <fullName evidence="9">Glucan 1,4-alpha-glucosidase</fullName>
    </alternativeName>
</protein>
<dbReference type="AlphaFoldDB" id="A0A086TGV9"/>